<dbReference type="AlphaFoldDB" id="A0A7W8NZ80"/>
<accession>A0A7W8NZ80</accession>
<dbReference type="Proteomes" id="UP000592820">
    <property type="component" value="Unassembled WGS sequence"/>
</dbReference>
<gene>
    <name evidence="1" type="ORF">HDG41_000795</name>
</gene>
<proteinExistence type="predicted"/>
<reference evidence="1 2" key="1">
    <citation type="submission" date="2020-08" db="EMBL/GenBank/DDBJ databases">
        <title>Genomic Encyclopedia of Type Strains, Phase IV (KMG-V): Genome sequencing to study the core and pangenomes of soil and plant-associated prokaryotes.</title>
        <authorList>
            <person name="Whitman W."/>
        </authorList>
    </citation>
    <scope>NUCLEOTIDE SEQUENCE [LARGE SCALE GENOMIC DNA]</scope>
    <source>
        <strain evidence="1 2">JPY162</strain>
    </source>
</reference>
<comment type="caution">
    <text evidence="1">The sequence shown here is derived from an EMBL/GenBank/DDBJ whole genome shotgun (WGS) entry which is preliminary data.</text>
</comment>
<sequence length="72" mass="8164">MRSRTTVAVMSLSRSVIGCEVGGGSMRLKTFQQREYCGERENFFPEKLPIRAMKCGAGLRPLRNGKKWETQP</sequence>
<dbReference type="RefSeq" id="WP_184225487.1">
    <property type="nucleotide sequence ID" value="NZ_JACHDE010000001.1"/>
</dbReference>
<name>A0A7W8NZ80_9BURK</name>
<dbReference type="EMBL" id="JACHDE010000001">
    <property type="protein sequence ID" value="MBB5398759.1"/>
    <property type="molecule type" value="Genomic_DNA"/>
</dbReference>
<organism evidence="1 2">
    <name type="scientific">Paraburkholderia youngii</name>
    <dbReference type="NCBI Taxonomy" id="2782701"/>
    <lineage>
        <taxon>Bacteria</taxon>
        <taxon>Pseudomonadati</taxon>
        <taxon>Pseudomonadota</taxon>
        <taxon>Betaproteobacteria</taxon>
        <taxon>Burkholderiales</taxon>
        <taxon>Burkholderiaceae</taxon>
        <taxon>Paraburkholderia</taxon>
    </lineage>
</organism>
<evidence type="ECO:0000313" key="2">
    <source>
        <dbReference type="Proteomes" id="UP000592820"/>
    </source>
</evidence>
<evidence type="ECO:0000313" key="1">
    <source>
        <dbReference type="EMBL" id="MBB5398759.1"/>
    </source>
</evidence>
<protein>
    <submittedName>
        <fullName evidence="1">Uncharacterized protein</fullName>
    </submittedName>
</protein>